<gene>
    <name evidence="2" type="ORF">C7K55_13105</name>
</gene>
<proteinExistence type="predicted"/>
<dbReference type="AlphaFoldDB" id="A0A2P7MQC2"/>
<evidence type="ECO:0000313" key="2">
    <source>
        <dbReference type="EMBL" id="PSJ03420.1"/>
    </source>
</evidence>
<dbReference type="InterPro" id="IPR027372">
    <property type="entry name" value="Phytase-like_dom"/>
</dbReference>
<evidence type="ECO:0000259" key="1">
    <source>
        <dbReference type="Pfam" id="PF13449"/>
    </source>
</evidence>
<accession>A0A2P7MQC2</accession>
<keyword evidence="3" id="KW-1185">Reference proteome</keyword>
<dbReference type="EMBL" id="PXXO01000024">
    <property type="protein sequence ID" value="PSJ03420.1"/>
    <property type="molecule type" value="Genomic_DNA"/>
</dbReference>
<sequence length="319" mass="34394">MDAPTPIALPCPLSAGWEVVEQRLIEPSQGGGFSAGAYRPEVDELWLLSDAPRGSISRWRGFRAGGLKGLVPLPPLPLKQPQPMDGEGLVVEAQHFWVATEGRLQPAQPAALLRYVMAAGSLLSSRELPQDWRLQPKRGLRSNGGPESLSRSPVDGALLMAAEQPLLQDPPDRVRLLRWAPDASGALQPAELRPLALPPGGWGLTDLLASKQGLLGLWRRFTAPDQWQARLVLYPASAITTNATSNDEVPPVAPLISWNLLQLGLAPDNWEVLLAAPPLGDGRPSLLLATDDNFNPLQRSHLARLAPRQLPGCSGPPQQ</sequence>
<dbReference type="Proteomes" id="UP000243002">
    <property type="component" value="Unassembled WGS sequence"/>
</dbReference>
<protein>
    <recommendedName>
        <fullName evidence="1">Phytase-like domain-containing protein</fullName>
    </recommendedName>
</protein>
<dbReference type="RefSeq" id="WP_106633172.1">
    <property type="nucleotide sequence ID" value="NZ_PXXO01000024.1"/>
</dbReference>
<feature type="domain" description="Phytase-like" evidence="1">
    <location>
        <begin position="31"/>
        <end position="294"/>
    </location>
</feature>
<dbReference type="OrthoDB" id="292013at2"/>
<reference evidence="2 3" key="1">
    <citation type="journal article" date="2018" name="Environ. Microbiol.">
        <title>Ecological and genomic features of two widespread freshwater picocyanobacteria.</title>
        <authorList>
            <person name="Cabello-Yeves P.J."/>
            <person name="Picazo A."/>
            <person name="Camacho A."/>
            <person name="Callieri C."/>
            <person name="Rosselli R."/>
            <person name="Roda-Garcia J.J."/>
            <person name="Coutinho F.H."/>
            <person name="Rodriguez-Valera F."/>
        </authorList>
    </citation>
    <scope>NUCLEOTIDE SEQUENCE [LARGE SCALE GENOMIC DNA]</scope>
    <source>
        <strain evidence="2 3">Tous</strain>
    </source>
</reference>
<name>A0A2P7MQC2_9CYAN</name>
<evidence type="ECO:0000313" key="3">
    <source>
        <dbReference type="Proteomes" id="UP000243002"/>
    </source>
</evidence>
<dbReference type="Pfam" id="PF13449">
    <property type="entry name" value="Phytase-like"/>
    <property type="match status" value="1"/>
</dbReference>
<comment type="caution">
    <text evidence="2">The sequence shown here is derived from an EMBL/GenBank/DDBJ whole genome shotgun (WGS) entry which is preliminary data.</text>
</comment>
<organism evidence="2 3">
    <name type="scientific">Cyanobium usitatum str. Tous</name>
    <dbReference type="NCBI Taxonomy" id="2116684"/>
    <lineage>
        <taxon>Bacteria</taxon>
        <taxon>Bacillati</taxon>
        <taxon>Cyanobacteriota</taxon>
        <taxon>Cyanophyceae</taxon>
        <taxon>Synechococcales</taxon>
        <taxon>Prochlorococcaceae</taxon>
        <taxon>Cyanobium</taxon>
    </lineage>
</organism>